<comment type="caution">
    <text evidence="1">The sequence shown here is derived from an EMBL/GenBank/DDBJ whole genome shotgun (WGS) entry which is preliminary data.</text>
</comment>
<keyword evidence="2" id="KW-1185">Reference proteome</keyword>
<name>A0AAJ0MJW5_9PEZI</name>
<dbReference type="AlphaFoldDB" id="A0AAJ0MJW5"/>
<gene>
    <name evidence="1" type="ORF">B0T25DRAFT_32490</name>
</gene>
<reference evidence="1" key="1">
    <citation type="journal article" date="2023" name="Mol. Phylogenet. Evol.">
        <title>Genome-scale phylogeny and comparative genomics of the fungal order Sordariales.</title>
        <authorList>
            <person name="Hensen N."/>
            <person name="Bonometti L."/>
            <person name="Westerberg I."/>
            <person name="Brannstrom I.O."/>
            <person name="Guillou S."/>
            <person name="Cros-Aarteil S."/>
            <person name="Calhoun S."/>
            <person name="Haridas S."/>
            <person name="Kuo A."/>
            <person name="Mondo S."/>
            <person name="Pangilinan J."/>
            <person name="Riley R."/>
            <person name="LaButti K."/>
            <person name="Andreopoulos B."/>
            <person name="Lipzen A."/>
            <person name="Chen C."/>
            <person name="Yan M."/>
            <person name="Daum C."/>
            <person name="Ng V."/>
            <person name="Clum A."/>
            <person name="Steindorff A."/>
            <person name="Ohm R.A."/>
            <person name="Martin F."/>
            <person name="Silar P."/>
            <person name="Natvig D.O."/>
            <person name="Lalanne C."/>
            <person name="Gautier V."/>
            <person name="Ament-Velasquez S.L."/>
            <person name="Kruys A."/>
            <person name="Hutchinson M.I."/>
            <person name="Powell A.J."/>
            <person name="Barry K."/>
            <person name="Miller A.N."/>
            <person name="Grigoriev I.V."/>
            <person name="Debuchy R."/>
            <person name="Gladieux P."/>
            <person name="Hiltunen Thoren M."/>
            <person name="Johannesson H."/>
        </authorList>
    </citation>
    <scope>NUCLEOTIDE SEQUENCE</scope>
    <source>
        <strain evidence="1">CBS 955.72</strain>
    </source>
</reference>
<sequence>MAENSLPLNGAMLTDTEFDAEVDAYDADDVLDEDTLPEPLSNPPSSHKLSTELYDTLEALESDLHEYAASAGFCIVCSRSSNPVKGFGYSTVGFACQRGNDCGSVASSRNAGTTKLGCPWEAYVKALKKNDCKWSFEIKVNYEAYQYHDGNGFNSCPKLIVEHKAFISQFIDYVGILNCKVNTSLCA</sequence>
<accession>A0AAJ0MJW5</accession>
<evidence type="ECO:0000313" key="2">
    <source>
        <dbReference type="Proteomes" id="UP001275084"/>
    </source>
</evidence>
<dbReference type="EMBL" id="JAUIQD010000001">
    <property type="protein sequence ID" value="KAK3363195.1"/>
    <property type="molecule type" value="Genomic_DNA"/>
</dbReference>
<dbReference type="Proteomes" id="UP001275084">
    <property type="component" value="Unassembled WGS sequence"/>
</dbReference>
<protein>
    <submittedName>
        <fullName evidence="1">Uncharacterized protein</fullName>
    </submittedName>
</protein>
<organism evidence="1 2">
    <name type="scientific">Lasiosphaeria hispida</name>
    <dbReference type="NCBI Taxonomy" id="260671"/>
    <lineage>
        <taxon>Eukaryota</taxon>
        <taxon>Fungi</taxon>
        <taxon>Dikarya</taxon>
        <taxon>Ascomycota</taxon>
        <taxon>Pezizomycotina</taxon>
        <taxon>Sordariomycetes</taxon>
        <taxon>Sordariomycetidae</taxon>
        <taxon>Sordariales</taxon>
        <taxon>Lasiosphaeriaceae</taxon>
        <taxon>Lasiosphaeria</taxon>
    </lineage>
</organism>
<proteinExistence type="predicted"/>
<reference evidence="1" key="2">
    <citation type="submission" date="2023-06" db="EMBL/GenBank/DDBJ databases">
        <authorList>
            <consortium name="Lawrence Berkeley National Laboratory"/>
            <person name="Haridas S."/>
            <person name="Hensen N."/>
            <person name="Bonometti L."/>
            <person name="Westerberg I."/>
            <person name="Brannstrom I.O."/>
            <person name="Guillou S."/>
            <person name="Cros-Aarteil S."/>
            <person name="Calhoun S."/>
            <person name="Kuo A."/>
            <person name="Mondo S."/>
            <person name="Pangilinan J."/>
            <person name="Riley R."/>
            <person name="Labutti K."/>
            <person name="Andreopoulos B."/>
            <person name="Lipzen A."/>
            <person name="Chen C."/>
            <person name="Yanf M."/>
            <person name="Daum C."/>
            <person name="Ng V."/>
            <person name="Clum A."/>
            <person name="Steindorff A."/>
            <person name="Ohm R."/>
            <person name="Martin F."/>
            <person name="Silar P."/>
            <person name="Natvig D."/>
            <person name="Lalanne C."/>
            <person name="Gautier V."/>
            <person name="Ament-Velasquez S.L."/>
            <person name="Kruys A."/>
            <person name="Hutchinson M.I."/>
            <person name="Powell A.J."/>
            <person name="Barry K."/>
            <person name="Miller A.N."/>
            <person name="Grigoriev I.V."/>
            <person name="Debuchy R."/>
            <person name="Gladieux P."/>
            <person name="Thoren M.H."/>
            <person name="Johannesson H."/>
        </authorList>
    </citation>
    <scope>NUCLEOTIDE SEQUENCE</scope>
    <source>
        <strain evidence="1">CBS 955.72</strain>
    </source>
</reference>
<evidence type="ECO:0000313" key="1">
    <source>
        <dbReference type="EMBL" id="KAK3363195.1"/>
    </source>
</evidence>